<dbReference type="InterPro" id="IPR013154">
    <property type="entry name" value="ADH-like_N"/>
</dbReference>
<comment type="cofactor">
    <cofactor evidence="1 5">
        <name>Zn(2+)</name>
        <dbReference type="ChEBI" id="CHEBI:29105"/>
    </cofactor>
</comment>
<dbReference type="GO" id="GO:0008270">
    <property type="term" value="F:zinc ion binding"/>
    <property type="evidence" value="ECO:0007669"/>
    <property type="project" value="InterPro"/>
</dbReference>
<keyword evidence="2 5" id="KW-0479">Metal-binding</keyword>
<dbReference type="SUPFAM" id="SSF51735">
    <property type="entry name" value="NAD(P)-binding Rossmann-fold domains"/>
    <property type="match status" value="1"/>
</dbReference>
<dbReference type="CDD" id="cd05283">
    <property type="entry name" value="CAD1"/>
    <property type="match status" value="1"/>
</dbReference>
<dbReference type="InterPro" id="IPR020843">
    <property type="entry name" value="ER"/>
</dbReference>
<dbReference type="SUPFAM" id="SSF50129">
    <property type="entry name" value="GroES-like"/>
    <property type="match status" value="1"/>
</dbReference>
<comment type="caution">
    <text evidence="7">The sequence shown here is derived from an EMBL/GenBank/DDBJ whole genome shotgun (WGS) entry which is preliminary data.</text>
</comment>
<organism evidence="7 8">
    <name type="scientific">Mortierella alpina</name>
    <name type="common">Oleaginous fungus</name>
    <name type="synonym">Mortierella renispora</name>
    <dbReference type="NCBI Taxonomy" id="64518"/>
    <lineage>
        <taxon>Eukaryota</taxon>
        <taxon>Fungi</taxon>
        <taxon>Fungi incertae sedis</taxon>
        <taxon>Mucoromycota</taxon>
        <taxon>Mortierellomycotina</taxon>
        <taxon>Mortierellomycetes</taxon>
        <taxon>Mortierellales</taxon>
        <taxon>Mortierellaceae</taxon>
        <taxon>Mortierella</taxon>
    </lineage>
</organism>
<dbReference type="InterPro" id="IPR013149">
    <property type="entry name" value="ADH-like_C"/>
</dbReference>
<dbReference type="FunFam" id="3.40.50.720:FF:000022">
    <property type="entry name" value="Cinnamyl alcohol dehydrogenase"/>
    <property type="match status" value="1"/>
</dbReference>
<dbReference type="InterPro" id="IPR011032">
    <property type="entry name" value="GroES-like_sf"/>
</dbReference>
<name>A0A9P8A9W4_MORAP</name>
<gene>
    <name evidence="7" type="ORF">KVV02_003553</name>
</gene>
<dbReference type="Proteomes" id="UP000717515">
    <property type="component" value="Unassembled WGS sequence"/>
</dbReference>
<evidence type="ECO:0000256" key="1">
    <source>
        <dbReference type="ARBA" id="ARBA00001947"/>
    </source>
</evidence>
<dbReference type="PANTHER" id="PTHR42683">
    <property type="entry name" value="ALDEHYDE REDUCTASE"/>
    <property type="match status" value="1"/>
</dbReference>
<dbReference type="AlphaFoldDB" id="A0A9P8A9W4"/>
<evidence type="ECO:0000313" key="8">
    <source>
        <dbReference type="Proteomes" id="UP000717515"/>
    </source>
</evidence>
<dbReference type="Pfam" id="PF08240">
    <property type="entry name" value="ADH_N"/>
    <property type="match status" value="1"/>
</dbReference>
<proteinExistence type="inferred from homology"/>
<keyword evidence="3 5" id="KW-0862">Zinc</keyword>
<dbReference type="GO" id="GO:0016616">
    <property type="term" value="F:oxidoreductase activity, acting on the CH-OH group of donors, NAD or NADP as acceptor"/>
    <property type="evidence" value="ECO:0007669"/>
    <property type="project" value="InterPro"/>
</dbReference>
<dbReference type="InterPro" id="IPR047109">
    <property type="entry name" value="CAD-like"/>
</dbReference>
<dbReference type="InterPro" id="IPR036291">
    <property type="entry name" value="NAD(P)-bd_dom_sf"/>
</dbReference>
<dbReference type="InterPro" id="IPR002328">
    <property type="entry name" value="ADH_Zn_CS"/>
</dbReference>
<dbReference type="SMART" id="SM00829">
    <property type="entry name" value="PKS_ER"/>
    <property type="match status" value="1"/>
</dbReference>
<evidence type="ECO:0000256" key="2">
    <source>
        <dbReference type="ARBA" id="ARBA00022723"/>
    </source>
</evidence>
<evidence type="ECO:0000313" key="7">
    <source>
        <dbReference type="EMBL" id="KAG9325136.1"/>
    </source>
</evidence>
<evidence type="ECO:0000259" key="6">
    <source>
        <dbReference type="SMART" id="SM00829"/>
    </source>
</evidence>
<dbReference type="Gene3D" id="3.90.180.10">
    <property type="entry name" value="Medium-chain alcohol dehydrogenases, catalytic domain"/>
    <property type="match status" value="1"/>
</dbReference>
<comment type="similarity">
    <text evidence="5">Belongs to the zinc-containing alcohol dehydrogenase family.</text>
</comment>
<dbReference type="EMBL" id="JAIFTL010000047">
    <property type="protein sequence ID" value="KAG9325136.1"/>
    <property type="molecule type" value="Genomic_DNA"/>
</dbReference>
<keyword evidence="4" id="KW-0560">Oxidoreductase</keyword>
<evidence type="ECO:0000256" key="5">
    <source>
        <dbReference type="RuleBase" id="RU361277"/>
    </source>
</evidence>
<evidence type="ECO:0000256" key="3">
    <source>
        <dbReference type="ARBA" id="ARBA00022833"/>
    </source>
</evidence>
<evidence type="ECO:0000256" key="4">
    <source>
        <dbReference type="ARBA" id="ARBA00023002"/>
    </source>
</evidence>
<dbReference type="PROSITE" id="PS00059">
    <property type="entry name" value="ADH_ZINC"/>
    <property type="match status" value="1"/>
</dbReference>
<accession>A0A9P8A9W4</accession>
<feature type="domain" description="Enoyl reductase (ER)" evidence="6">
    <location>
        <begin position="109"/>
        <end position="427"/>
    </location>
</feature>
<dbReference type="Pfam" id="PF00107">
    <property type="entry name" value="ADH_zinc_N"/>
    <property type="match status" value="1"/>
</dbReference>
<reference evidence="7" key="1">
    <citation type="submission" date="2021-07" db="EMBL/GenBank/DDBJ databases">
        <title>Draft genome of Mortierella alpina, strain LL118, isolated from an aspen leaf litter sample.</title>
        <authorList>
            <person name="Yang S."/>
            <person name="Vinatzer B.A."/>
        </authorList>
    </citation>
    <scope>NUCLEOTIDE SEQUENCE</scope>
    <source>
        <strain evidence="7">LL118</strain>
    </source>
</reference>
<dbReference type="Gene3D" id="3.40.50.720">
    <property type="entry name" value="NAD(P)-binding Rossmann-like Domain"/>
    <property type="match status" value="1"/>
</dbReference>
<protein>
    <recommendedName>
        <fullName evidence="6">Enoyl reductase (ER) domain-containing protein</fullName>
    </recommendedName>
</protein>
<sequence>MHQYSSPAATFFSSLKSLFCLSPSTPRHPSPAPLRARYASQIANPPPHSLQRSPSQHHLNCSCEQPHPLEPSYIPAFEPPIRRNEKRIKLEVMTRELMIPSSTYTAFASGPDGKTFVEKHLELPALGRNDVAIAILCCSVCFTDTMYAAQLEGSVVGHEIIGRVEFKGESVTNVNVGDIVGFGYIRSTCLECQYCLQGQENMCPKRTTFSDGVGGFANASVWDSRFVYKIPETIEPRHAGPLTCAGATVFAALYGYNVSPTSTVGIVGMGGLGHLAIKFAKAWGCKVVAISSSRDKEHDARAFGAHEFVCTQDPIATSTKMDYILNTVSGDLPWETFINLLETNGTLINMGVSAKGSMEIPYFPHLFKQLKVVGSLVASRHVVKKMLDFAALHSIKPEIEELDMDVKGCREAFRRVTEQRARYRVVLNVPPRLAL</sequence>